<feature type="compositionally biased region" description="Polar residues" evidence="1">
    <location>
        <begin position="164"/>
        <end position="178"/>
    </location>
</feature>
<evidence type="ECO:0000313" key="4">
    <source>
        <dbReference type="Proteomes" id="UP000054821"/>
    </source>
</evidence>
<gene>
    <name evidence="3" type="ORF">TGAM01_v210635</name>
</gene>
<sequence length="251" mass="27630">MHSRGKKRTAELLAYLMHCIHSYLTCALLHSLTYMHHTLSIPSRTSFSSAFTHQPIISTISIQASTFFFPTIHQPKLHSLPSQVTMVAPKSKDAMPSGSKPTRGWDAAAHEALLLCVIDEIKGGKAFLTEVTRRMQERGYSYSYDAINQHVQKLRKARDTNGIVTASDPSAAGTSKASATPRKAAATPRKRKTPAKKEFDEDDEDDDVKLKLEQAAEDDGMDSPSIRPFKRARASAASFDGFGSLPNPDEI</sequence>
<keyword evidence="2" id="KW-0472">Membrane</keyword>
<evidence type="ECO:0000256" key="1">
    <source>
        <dbReference type="SAM" id="MobiDB-lite"/>
    </source>
</evidence>
<keyword evidence="2" id="KW-0812">Transmembrane</keyword>
<dbReference type="GeneID" id="29990119"/>
<proteinExistence type="predicted"/>
<feature type="region of interest" description="Disordered" evidence="1">
    <location>
        <begin position="164"/>
        <end position="251"/>
    </location>
</feature>
<name>A0A2P4Z8C2_9HYPO</name>
<dbReference type="EMBL" id="JPDN02000067">
    <property type="protein sequence ID" value="PON20533.1"/>
    <property type="molecule type" value="Genomic_DNA"/>
</dbReference>
<evidence type="ECO:0000256" key="2">
    <source>
        <dbReference type="SAM" id="Phobius"/>
    </source>
</evidence>
<feature type="transmembrane region" description="Helical" evidence="2">
    <location>
        <begin position="12"/>
        <end position="35"/>
    </location>
</feature>
<dbReference type="RefSeq" id="XP_018656786.2">
    <property type="nucleotide sequence ID" value="XM_018810036.2"/>
</dbReference>
<dbReference type="AlphaFoldDB" id="A0A2P4Z8C2"/>
<comment type="caution">
    <text evidence="3">The sequence shown here is derived from an EMBL/GenBank/DDBJ whole genome shotgun (WGS) entry which is preliminary data.</text>
</comment>
<keyword evidence="4" id="KW-1185">Reference proteome</keyword>
<reference evidence="3 4" key="1">
    <citation type="journal article" date="2016" name="Genome Announc.">
        <title>Draft Whole-Genome Sequence of Trichoderma gamsii T6085, a Promising Biocontrol Agent of Fusarium Head Blight on Wheat.</title>
        <authorList>
            <person name="Baroncelli R."/>
            <person name="Zapparata A."/>
            <person name="Piaggeschi G."/>
            <person name="Sarrocco S."/>
            <person name="Vannacci G."/>
        </authorList>
    </citation>
    <scope>NUCLEOTIDE SEQUENCE [LARGE SCALE GENOMIC DNA]</scope>
    <source>
        <strain evidence="3 4">T6085</strain>
    </source>
</reference>
<evidence type="ECO:0000313" key="3">
    <source>
        <dbReference type="EMBL" id="PON20533.1"/>
    </source>
</evidence>
<protein>
    <submittedName>
        <fullName evidence="3">Uncharacterized protein</fullName>
    </submittedName>
</protein>
<dbReference type="STRING" id="398673.A0A2P4Z8C2"/>
<accession>A0A2P4Z8C2</accession>
<organism evidence="3 4">
    <name type="scientific">Trichoderma gamsii</name>
    <dbReference type="NCBI Taxonomy" id="398673"/>
    <lineage>
        <taxon>Eukaryota</taxon>
        <taxon>Fungi</taxon>
        <taxon>Dikarya</taxon>
        <taxon>Ascomycota</taxon>
        <taxon>Pezizomycotina</taxon>
        <taxon>Sordariomycetes</taxon>
        <taxon>Hypocreomycetidae</taxon>
        <taxon>Hypocreales</taxon>
        <taxon>Hypocreaceae</taxon>
        <taxon>Trichoderma</taxon>
    </lineage>
</organism>
<dbReference type="Proteomes" id="UP000054821">
    <property type="component" value="Unassembled WGS sequence"/>
</dbReference>
<keyword evidence="2" id="KW-1133">Transmembrane helix</keyword>